<accession>A0A1D7QE46</accession>
<dbReference type="EMBL" id="CP017141">
    <property type="protein sequence ID" value="AOM76963.1"/>
    <property type="molecule type" value="Genomic_DNA"/>
</dbReference>
<protein>
    <submittedName>
        <fullName evidence="2">Glycine cleavage system protein H</fullName>
    </submittedName>
</protein>
<dbReference type="KEGG" id="psty:BFS30_07130"/>
<feature type="transmembrane region" description="Helical" evidence="1">
    <location>
        <begin position="12"/>
        <end position="32"/>
    </location>
</feature>
<evidence type="ECO:0000256" key="1">
    <source>
        <dbReference type="SAM" id="Phobius"/>
    </source>
</evidence>
<name>A0A1D7QE46_9SPHI</name>
<dbReference type="NCBIfam" id="NF037970">
    <property type="entry name" value="vanZ_1"/>
    <property type="match status" value="1"/>
</dbReference>
<keyword evidence="1" id="KW-0812">Transmembrane</keyword>
<sequence>MNRAKELKYQIWTIIWTVVILILCNIQMPASNGTGFFFEGFDKMVHLGFFFVLTVLLLYGKIRYQHSYRFRSLTIFKIILMTAALGGAIELLQWKIFTYRSAEWWDFTCDMFGVFMAVFSFLLLHKPHQHEKEHQ</sequence>
<dbReference type="AlphaFoldDB" id="A0A1D7QE46"/>
<organism evidence="2 3">
    <name type="scientific">Pedobacter steynii</name>
    <dbReference type="NCBI Taxonomy" id="430522"/>
    <lineage>
        <taxon>Bacteria</taxon>
        <taxon>Pseudomonadati</taxon>
        <taxon>Bacteroidota</taxon>
        <taxon>Sphingobacteriia</taxon>
        <taxon>Sphingobacteriales</taxon>
        <taxon>Sphingobacteriaceae</taxon>
        <taxon>Pedobacter</taxon>
    </lineage>
</organism>
<reference evidence="2 3" key="1">
    <citation type="submission" date="2016-08" db="EMBL/GenBank/DDBJ databases">
        <authorList>
            <person name="Seilhamer J.J."/>
        </authorList>
    </citation>
    <scope>NUCLEOTIDE SEQUENCE [LARGE SCALE GENOMIC DNA]</scope>
    <source>
        <strain evidence="2 3">DX4</strain>
    </source>
</reference>
<evidence type="ECO:0000313" key="3">
    <source>
        <dbReference type="Proteomes" id="UP000094313"/>
    </source>
</evidence>
<dbReference type="PANTHER" id="PTHR28008">
    <property type="entry name" value="DOMAIN PROTEIN, PUTATIVE (AFU_ORTHOLOGUE AFUA_3G10980)-RELATED"/>
    <property type="match status" value="1"/>
</dbReference>
<dbReference type="OrthoDB" id="1524985at2"/>
<feature type="transmembrane region" description="Helical" evidence="1">
    <location>
        <begin position="104"/>
        <end position="124"/>
    </location>
</feature>
<feature type="transmembrane region" description="Helical" evidence="1">
    <location>
        <begin position="44"/>
        <end position="62"/>
    </location>
</feature>
<keyword evidence="3" id="KW-1185">Reference proteome</keyword>
<keyword evidence="1" id="KW-1133">Transmembrane helix</keyword>
<proteinExistence type="predicted"/>
<gene>
    <name evidence="2" type="ORF">BFS30_07130</name>
</gene>
<dbReference type="Proteomes" id="UP000094313">
    <property type="component" value="Chromosome"/>
</dbReference>
<feature type="transmembrane region" description="Helical" evidence="1">
    <location>
        <begin position="74"/>
        <end position="92"/>
    </location>
</feature>
<evidence type="ECO:0000313" key="2">
    <source>
        <dbReference type="EMBL" id="AOM76963.1"/>
    </source>
</evidence>
<dbReference type="PANTHER" id="PTHR28008:SF1">
    <property type="entry name" value="DOMAIN PROTEIN, PUTATIVE (AFU_ORTHOLOGUE AFUA_3G10980)-RELATED"/>
    <property type="match status" value="1"/>
</dbReference>
<keyword evidence="1" id="KW-0472">Membrane</keyword>
<dbReference type="RefSeq" id="WP_069378656.1">
    <property type="nucleotide sequence ID" value="NZ_CP017141.1"/>
</dbReference>